<evidence type="ECO:0000256" key="3">
    <source>
        <dbReference type="ARBA" id="ARBA00022679"/>
    </source>
</evidence>
<evidence type="ECO:0000313" key="14">
    <source>
        <dbReference type="Proteomes" id="UP000286907"/>
    </source>
</evidence>
<evidence type="ECO:0000313" key="12">
    <source>
        <dbReference type="EMBL" id="MDN6899829.1"/>
    </source>
</evidence>
<name>A0AAJ1VNG0_9LACO</name>
<dbReference type="SUPFAM" id="SSF54211">
    <property type="entry name" value="Ribosomal protein S5 domain 2-like"/>
    <property type="match status" value="1"/>
</dbReference>
<keyword evidence="8" id="KW-0443">Lipid metabolism</keyword>
<dbReference type="EMBL" id="SDWY01000001">
    <property type="protein sequence ID" value="MDN6899829.1"/>
    <property type="molecule type" value="Genomic_DNA"/>
</dbReference>
<gene>
    <name evidence="12" type="primary">mvk</name>
    <name evidence="13" type="ORF">DLJ48_08265</name>
    <name evidence="12" type="ORF">EVC35_02265</name>
</gene>
<evidence type="ECO:0000256" key="1">
    <source>
        <dbReference type="ARBA" id="ARBA00022490"/>
    </source>
</evidence>
<dbReference type="EMBL" id="CP029684">
    <property type="protein sequence ID" value="QAS70515.1"/>
    <property type="molecule type" value="Genomic_DNA"/>
</dbReference>
<keyword evidence="2" id="KW-0444">Lipid biosynthesis</keyword>
<dbReference type="InterPro" id="IPR014721">
    <property type="entry name" value="Ribsml_uS5_D2-typ_fold_subgr"/>
</dbReference>
<reference evidence="12" key="2">
    <citation type="submission" date="2019-01" db="EMBL/GenBank/DDBJ databases">
        <title>Oenococcus sicerae UCMA17102.</title>
        <authorList>
            <person name="Cousin F.J."/>
            <person name="Le Guellec R."/>
            <person name="Cretenet M."/>
        </authorList>
    </citation>
    <scope>NUCLEOTIDE SEQUENCE</scope>
    <source>
        <strain evidence="12">UCMA17102</strain>
    </source>
</reference>
<keyword evidence="3 12" id="KW-0808">Transferase</keyword>
<accession>A0AAJ1VNG0</accession>
<evidence type="ECO:0000256" key="9">
    <source>
        <dbReference type="ARBA" id="ARBA00029438"/>
    </source>
</evidence>
<dbReference type="PRINTS" id="PR00959">
    <property type="entry name" value="MEVGALKINASE"/>
</dbReference>
<dbReference type="SUPFAM" id="SSF55060">
    <property type="entry name" value="GHMP Kinase, C-terminal domain"/>
    <property type="match status" value="1"/>
</dbReference>
<evidence type="ECO:0000256" key="6">
    <source>
        <dbReference type="ARBA" id="ARBA00022840"/>
    </source>
</evidence>
<keyword evidence="7" id="KW-0460">Magnesium</keyword>
<dbReference type="Proteomes" id="UP000286907">
    <property type="component" value="Chromosome"/>
</dbReference>
<evidence type="ECO:0000313" key="15">
    <source>
        <dbReference type="Proteomes" id="UP001167919"/>
    </source>
</evidence>
<keyword evidence="1" id="KW-0963">Cytoplasm</keyword>
<feature type="domain" description="GHMP kinase N-terminal" evidence="10">
    <location>
        <begin position="76"/>
        <end position="151"/>
    </location>
</feature>
<evidence type="ECO:0000256" key="8">
    <source>
        <dbReference type="ARBA" id="ARBA00023098"/>
    </source>
</evidence>
<evidence type="ECO:0000259" key="11">
    <source>
        <dbReference type="Pfam" id="PF08544"/>
    </source>
</evidence>
<keyword evidence="4" id="KW-0547">Nucleotide-binding</keyword>
<comment type="pathway">
    <text evidence="9">Isoprenoid biosynthesis; isopentenyl diphosphate biosynthesis via mevalonate pathway; isopentenyl diphosphate from (R)-mevalonate: step 1/3.</text>
</comment>
<dbReference type="InterPro" id="IPR006204">
    <property type="entry name" value="GHMP_kinase_N_dom"/>
</dbReference>
<organism evidence="12 15">
    <name type="scientific">Oenococcus sicerae</name>
    <dbReference type="NCBI Taxonomy" id="2203724"/>
    <lineage>
        <taxon>Bacteria</taxon>
        <taxon>Bacillati</taxon>
        <taxon>Bacillota</taxon>
        <taxon>Bacilli</taxon>
        <taxon>Lactobacillales</taxon>
        <taxon>Lactobacillaceae</taxon>
        <taxon>Oenococcus</taxon>
    </lineage>
</organism>
<dbReference type="GO" id="GO:0005829">
    <property type="term" value="C:cytosol"/>
    <property type="evidence" value="ECO:0007669"/>
    <property type="project" value="TreeGrafter"/>
</dbReference>
<dbReference type="InterPro" id="IPR006205">
    <property type="entry name" value="Mev_gal_kin"/>
</dbReference>
<dbReference type="Proteomes" id="UP001167919">
    <property type="component" value="Unassembled WGS sequence"/>
</dbReference>
<evidence type="ECO:0000256" key="5">
    <source>
        <dbReference type="ARBA" id="ARBA00022777"/>
    </source>
</evidence>
<dbReference type="NCBIfam" id="TIGR00549">
    <property type="entry name" value="mevalon_kin"/>
    <property type="match status" value="1"/>
</dbReference>
<dbReference type="Gene3D" id="3.30.230.10">
    <property type="match status" value="1"/>
</dbReference>
<dbReference type="Pfam" id="PF08544">
    <property type="entry name" value="GHMP_kinases_C"/>
    <property type="match status" value="1"/>
</dbReference>
<dbReference type="PANTHER" id="PTHR43290">
    <property type="entry name" value="MEVALONATE KINASE"/>
    <property type="match status" value="1"/>
</dbReference>
<keyword evidence="6" id="KW-0067">ATP-binding</keyword>
<dbReference type="InterPro" id="IPR036554">
    <property type="entry name" value="GHMP_kinase_C_sf"/>
</dbReference>
<dbReference type="AlphaFoldDB" id="A0AAJ1VNG0"/>
<dbReference type="InterPro" id="IPR020568">
    <property type="entry name" value="Ribosomal_Su5_D2-typ_SF"/>
</dbReference>
<dbReference type="Gene3D" id="3.30.70.890">
    <property type="entry name" value="GHMP kinase, C-terminal domain"/>
    <property type="match status" value="1"/>
</dbReference>
<protein>
    <submittedName>
        <fullName evidence="12">Mevalonate kinase</fullName>
        <ecNumber evidence="12">2.7.1.36</ecNumber>
    </submittedName>
</protein>
<dbReference type="GO" id="GO:0005524">
    <property type="term" value="F:ATP binding"/>
    <property type="evidence" value="ECO:0007669"/>
    <property type="project" value="UniProtKB-KW"/>
</dbReference>
<keyword evidence="5 12" id="KW-0418">Kinase</keyword>
<dbReference type="InterPro" id="IPR013750">
    <property type="entry name" value="GHMP_kinase_C_dom"/>
</dbReference>
<evidence type="ECO:0000313" key="13">
    <source>
        <dbReference type="EMBL" id="QAS70515.1"/>
    </source>
</evidence>
<sequence>MNFGFGQAHAKAHLLGEHSVVYGYPAIIAPLLSLSTKAEVIDSDKTLIETDNFSGTMFQLNYRFSGIYSLLTELLNFFEEPDLTFKLHIKSNIPSKKGLGSSAAYAVAIVKAFCDYFDYDYSDEEVFKIAQISENKNHGRSSGGDTYAVMAEGPIFFDTNKDATILKLDTKAYIVVADSGTAGLTSQAVQLVADNYEKDPETFGNYFKQMGAIAEKGREEIIADDLKDFGRLMTENQNLLAKLGVSTPYLERLIKIALNNGALGAKLTGGGLGGSIVALTDTEAKAAEIKKALNKAGAPESWISKI</sequence>
<evidence type="ECO:0000259" key="10">
    <source>
        <dbReference type="Pfam" id="PF00288"/>
    </source>
</evidence>
<dbReference type="GO" id="GO:0019287">
    <property type="term" value="P:isopentenyl diphosphate biosynthetic process, mevalonate pathway"/>
    <property type="evidence" value="ECO:0007669"/>
    <property type="project" value="TreeGrafter"/>
</dbReference>
<keyword evidence="14" id="KW-1185">Reference proteome</keyword>
<evidence type="ECO:0000256" key="2">
    <source>
        <dbReference type="ARBA" id="ARBA00022516"/>
    </source>
</evidence>
<evidence type="ECO:0000256" key="7">
    <source>
        <dbReference type="ARBA" id="ARBA00022842"/>
    </source>
</evidence>
<evidence type="ECO:0000256" key="4">
    <source>
        <dbReference type="ARBA" id="ARBA00022741"/>
    </source>
</evidence>
<dbReference type="Pfam" id="PF00288">
    <property type="entry name" value="GHMP_kinases_N"/>
    <property type="match status" value="1"/>
</dbReference>
<dbReference type="PANTHER" id="PTHR43290:SF2">
    <property type="entry name" value="MEVALONATE KINASE"/>
    <property type="match status" value="1"/>
</dbReference>
<reference evidence="13" key="3">
    <citation type="submission" date="2020-01" db="EMBL/GenBank/DDBJ databases">
        <authorList>
            <person name="Cousin F.J."/>
            <person name="Le Guellec R."/>
            <person name="Cretenet M."/>
        </authorList>
    </citation>
    <scope>NUCLEOTIDE SEQUENCE</scope>
    <source>
        <strain evidence="13">UCMA 15228</strain>
    </source>
</reference>
<proteinExistence type="predicted"/>
<dbReference type="RefSeq" id="WP_128686981.1">
    <property type="nucleotide sequence ID" value="NZ_CP029684.2"/>
</dbReference>
<feature type="domain" description="GHMP kinase C-terminal" evidence="11">
    <location>
        <begin position="219"/>
        <end position="297"/>
    </location>
</feature>
<dbReference type="GO" id="GO:0004496">
    <property type="term" value="F:mevalonate kinase activity"/>
    <property type="evidence" value="ECO:0007669"/>
    <property type="project" value="UniProtKB-EC"/>
</dbReference>
<reference evidence="13 14" key="1">
    <citation type="journal article" date="2019" name="Syst. Appl. Microbiol.">
        <title>Oenococcus sicerae sp. nov., isolated from French cider.</title>
        <authorList>
            <person name="Cousin F.J."/>
            <person name="Le Guellec R."/>
            <person name="Chagnot C."/>
            <person name="Goux D."/>
            <person name="Dalmasso M."/>
            <person name="Laplace J.M."/>
            <person name="Cretenet M."/>
        </authorList>
    </citation>
    <scope>NUCLEOTIDE SEQUENCE [LARGE SCALE GENOMIC DNA]</scope>
    <source>
        <strain evidence="13 14">UCMA 15228</strain>
    </source>
</reference>
<dbReference type="EC" id="2.7.1.36" evidence="12"/>